<dbReference type="InterPro" id="IPR019734">
    <property type="entry name" value="TPR_rpt"/>
</dbReference>
<dbReference type="GO" id="GO:0005737">
    <property type="term" value="C:cytoplasm"/>
    <property type="evidence" value="ECO:0007669"/>
    <property type="project" value="UniProtKB-SubCell"/>
</dbReference>
<keyword evidence="2" id="KW-0963">Cytoplasm</keyword>
<evidence type="ECO:0000256" key="5">
    <source>
        <dbReference type="PROSITE-ProRule" id="PRU00339"/>
    </source>
</evidence>
<dbReference type="EMBL" id="BNJQ01000002">
    <property type="protein sequence ID" value="GHP02043.1"/>
    <property type="molecule type" value="Genomic_DNA"/>
</dbReference>
<evidence type="ECO:0000256" key="3">
    <source>
        <dbReference type="ARBA" id="ARBA00022737"/>
    </source>
</evidence>
<dbReference type="OrthoDB" id="2423701at2759"/>
<dbReference type="Proteomes" id="UP000660262">
    <property type="component" value="Unassembled WGS sequence"/>
</dbReference>
<organism evidence="6 7">
    <name type="scientific">Pycnococcus provasolii</name>
    <dbReference type="NCBI Taxonomy" id="41880"/>
    <lineage>
        <taxon>Eukaryota</taxon>
        <taxon>Viridiplantae</taxon>
        <taxon>Chlorophyta</taxon>
        <taxon>Pseudoscourfieldiophyceae</taxon>
        <taxon>Pseudoscourfieldiales</taxon>
        <taxon>Pycnococcaceae</taxon>
        <taxon>Pycnococcus</taxon>
    </lineage>
</organism>
<protein>
    <submittedName>
        <fullName evidence="6">Uncharacterized protein</fullName>
    </submittedName>
</protein>
<comment type="subcellular location">
    <subcellularLocation>
        <location evidence="1">Cytoplasm</location>
    </subcellularLocation>
</comment>
<feature type="repeat" description="TPR" evidence="5">
    <location>
        <begin position="69"/>
        <end position="102"/>
    </location>
</feature>
<gene>
    <name evidence="6" type="ORF">PPROV_000079900</name>
</gene>
<evidence type="ECO:0000256" key="4">
    <source>
        <dbReference type="ARBA" id="ARBA00022803"/>
    </source>
</evidence>
<accession>A0A830H6W6</accession>
<keyword evidence="7" id="KW-1185">Reference proteome</keyword>
<proteinExistence type="predicted"/>
<evidence type="ECO:0000313" key="6">
    <source>
        <dbReference type="EMBL" id="GHP02043.1"/>
    </source>
</evidence>
<evidence type="ECO:0000313" key="7">
    <source>
        <dbReference type="Proteomes" id="UP000660262"/>
    </source>
</evidence>
<evidence type="ECO:0000256" key="2">
    <source>
        <dbReference type="ARBA" id="ARBA00022490"/>
    </source>
</evidence>
<dbReference type="AlphaFoldDB" id="A0A830H6W6"/>
<keyword evidence="4 5" id="KW-0802">TPR repeat</keyword>
<dbReference type="SMART" id="SM00028">
    <property type="entry name" value="TPR"/>
    <property type="match status" value="3"/>
</dbReference>
<dbReference type="PANTHER" id="PTHR22904">
    <property type="entry name" value="TPR REPEAT CONTAINING PROTEIN"/>
    <property type="match status" value="1"/>
</dbReference>
<name>A0A830H6W6_9CHLO</name>
<sequence>MTEARKLGNDAFNAGNFSDAVKHYTEALEADVTNEKLYSNRAAAYAKVGNYELSLADANRAITLKKDWAKPYSRKGHALYHLRRFPEAMNAYTNGLAIEPQNTEMLEALKACEKADNQMHEWMAGESAKQVEKMQKNMDEFREKYKVVIDPISRLLSPAWTHVYEPAWQRVILPAIVAAFETATARVSELYAKHAASHVVPLREKASERLVATWNAYDEWYRTKFFPWYHRLKNRVEPFLREKALPFLSDAATKVGNAVKPLYDRASEKVSELMSRGAAASAQGPSTSGST</sequence>
<dbReference type="FunFam" id="1.25.40.10:FF:000020">
    <property type="entry name" value="Stress-induced phosphoprotein 1"/>
    <property type="match status" value="1"/>
</dbReference>
<dbReference type="GO" id="GO:0051879">
    <property type="term" value="F:Hsp90 protein binding"/>
    <property type="evidence" value="ECO:0007669"/>
    <property type="project" value="TreeGrafter"/>
</dbReference>
<dbReference type="PROSITE" id="PS50005">
    <property type="entry name" value="TPR"/>
    <property type="match status" value="1"/>
</dbReference>
<comment type="caution">
    <text evidence="6">The sequence shown here is derived from an EMBL/GenBank/DDBJ whole genome shotgun (WGS) entry which is preliminary data.</text>
</comment>
<keyword evidence="3" id="KW-0677">Repeat</keyword>
<dbReference type="SUPFAM" id="SSF48452">
    <property type="entry name" value="TPR-like"/>
    <property type="match status" value="1"/>
</dbReference>
<dbReference type="InterPro" id="IPR011990">
    <property type="entry name" value="TPR-like_helical_dom_sf"/>
</dbReference>
<dbReference type="PANTHER" id="PTHR22904:SF523">
    <property type="entry name" value="STRESS-INDUCED-PHOSPHOPROTEIN 1"/>
    <property type="match status" value="1"/>
</dbReference>
<evidence type="ECO:0000256" key="1">
    <source>
        <dbReference type="ARBA" id="ARBA00004496"/>
    </source>
</evidence>
<dbReference type="Gene3D" id="1.25.40.10">
    <property type="entry name" value="Tetratricopeptide repeat domain"/>
    <property type="match status" value="1"/>
</dbReference>
<reference evidence="6" key="1">
    <citation type="submission" date="2020-10" db="EMBL/GenBank/DDBJ databases">
        <title>Unveiling of a novel bifunctional photoreceptor, Dualchrome1, isolated from a cosmopolitan green alga.</title>
        <authorList>
            <person name="Suzuki S."/>
            <person name="Kawachi M."/>
        </authorList>
    </citation>
    <scope>NUCLEOTIDE SEQUENCE</scope>
    <source>
        <strain evidence="6">NIES 2893</strain>
    </source>
</reference>